<dbReference type="SUPFAM" id="SSF75553">
    <property type="entry name" value="Smc hinge domain"/>
    <property type="match status" value="1"/>
</dbReference>
<feature type="domain" description="SMC hinge" evidence="13">
    <location>
        <begin position="522"/>
        <end position="638"/>
    </location>
</feature>
<dbReference type="InterPro" id="IPR010935">
    <property type="entry name" value="SMC_hinge"/>
</dbReference>
<evidence type="ECO:0000259" key="13">
    <source>
        <dbReference type="SMART" id="SM00968"/>
    </source>
</evidence>
<dbReference type="Pfam" id="PF02463">
    <property type="entry name" value="SMC_N"/>
    <property type="match status" value="1"/>
</dbReference>
<comment type="similarity">
    <text evidence="3">Belongs to the SMC family. SMC1 subfamily.</text>
</comment>
<dbReference type="GO" id="GO:0005524">
    <property type="term" value="F:ATP binding"/>
    <property type="evidence" value="ECO:0007669"/>
    <property type="project" value="InterPro"/>
</dbReference>
<keyword evidence="7 11" id="KW-0175">Coiled coil</keyword>
<keyword evidence="6" id="KW-0498">Mitosis</keyword>
<dbReference type="InterPro" id="IPR036277">
    <property type="entry name" value="SMC_hinge_sf"/>
</dbReference>
<dbReference type="CDD" id="cd03275">
    <property type="entry name" value="ABC_SMC1_euk"/>
    <property type="match status" value="1"/>
</dbReference>
<name>A0A9W8CP34_9FUNG</name>
<dbReference type="PANTHER" id="PTHR18937">
    <property type="entry name" value="STRUCTURAL MAINTENANCE OF CHROMOSOMES SMC FAMILY MEMBER"/>
    <property type="match status" value="1"/>
</dbReference>
<feature type="compositionally biased region" description="Basic and acidic residues" evidence="12">
    <location>
        <begin position="350"/>
        <end position="366"/>
    </location>
</feature>
<feature type="coiled-coil region" evidence="11">
    <location>
        <begin position="403"/>
        <end position="511"/>
    </location>
</feature>
<dbReference type="GO" id="GO:0003677">
    <property type="term" value="F:DNA binding"/>
    <property type="evidence" value="ECO:0007669"/>
    <property type="project" value="TreeGrafter"/>
</dbReference>
<evidence type="ECO:0000256" key="11">
    <source>
        <dbReference type="SAM" id="Coils"/>
    </source>
</evidence>
<dbReference type="GO" id="GO:0051301">
    <property type="term" value="P:cell division"/>
    <property type="evidence" value="ECO:0007669"/>
    <property type="project" value="UniProtKB-KW"/>
</dbReference>
<dbReference type="InterPro" id="IPR003395">
    <property type="entry name" value="RecF/RecN/SMC_N"/>
</dbReference>
<dbReference type="GO" id="GO:0016887">
    <property type="term" value="F:ATP hydrolysis activity"/>
    <property type="evidence" value="ECO:0007669"/>
    <property type="project" value="InterPro"/>
</dbReference>
<gene>
    <name evidence="14" type="primary">SMC1</name>
    <name evidence="14" type="ORF">LPJ53_005136</name>
</gene>
<protein>
    <recommendedName>
        <fullName evidence="10">Structural maintenance of chromosomes protein</fullName>
    </recommendedName>
</protein>
<feature type="coiled-coil region" evidence="11">
    <location>
        <begin position="1043"/>
        <end position="1084"/>
    </location>
</feature>
<dbReference type="PIRSF" id="PIRSF005719">
    <property type="entry name" value="SMC"/>
    <property type="match status" value="1"/>
</dbReference>
<feature type="coiled-coil region" evidence="11">
    <location>
        <begin position="683"/>
        <end position="779"/>
    </location>
</feature>
<evidence type="ECO:0000256" key="1">
    <source>
        <dbReference type="ARBA" id="ARBA00004123"/>
    </source>
</evidence>
<evidence type="ECO:0000256" key="3">
    <source>
        <dbReference type="ARBA" id="ARBA00005597"/>
    </source>
</evidence>
<dbReference type="GO" id="GO:0007062">
    <property type="term" value="P:sister chromatid cohesion"/>
    <property type="evidence" value="ECO:0007669"/>
    <property type="project" value="InterPro"/>
</dbReference>
<dbReference type="SMART" id="SM00968">
    <property type="entry name" value="SMC_hinge"/>
    <property type="match status" value="1"/>
</dbReference>
<comment type="subcellular location">
    <subcellularLocation>
        <location evidence="2">Chromosome</location>
    </subcellularLocation>
    <subcellularLocation>
        <location evidence="1 10">Nucleus</location>
    </subcellularLocation>
</comment>
<dbReference type="GO" id="GO:0005634">
    <property type="term" value="C:nucleus"/>
    <property type="evidence" value="ECO:0007669"/>
    <property type="project" value="UniProtKB-SubCell"/>
</dbReference>
<dbReference type="EMBL" id="JANBOJ010000283">
    <property type="protein sequence ID" value="KAJ1720204.1"/>
    <property type="molecule type" value="Genomic_DNA"/>
</dbReference>
<dbReference type="Gene3D" id="3.30.70.1620">
    <property type="match status" value="1"/>
</dbReference>
<evidence type="ECO:0000256" key="5">
    <source>
        <dbReference type="ARBA" id="ARBA00022618"/>
    </source>
</evidence>
<evidence type="ECO:0000313" key="14">
    <source>
        <dbReference type="EMBL" id="KAJ1720204.1"/>
    </source>
</evidence>
<evidence type="ECO:0000256" key="12">
    <source>
        <dbReference type="SAM" id="MobiDB-lite"/>
    </source>
</evidence>
<dbReference type="Gene3D" id="3.40.50.300">
    <property type="entry name" value="P-loop containing nucleotide triphosphate hydrolases"/>
    <property type="match status" value="2"/>
</dbReference>
<dbReference type="Pfam" id="PF06470">
    <property type="entry name" value="SMC_hinge"/>
    <property type="match status" value="1"/>
</dbReference>
<keyword evidence="9" id="KW-0131">Cell cycle</keyword>
<dbReference type="SUPFAM" id="SSF52540">
    <property type="entry name" value="P-loop containing nucleoside triphosphate hydrolases"/>
    <property type="match status" value="1"/>
</dbReference>
<feature type="coiled-coil region" evidence="11">
    <location>
        <begin position="846"/>
        <end position="894"/>
    </location>
</feature>
<evidence type="ECO:0000256" key="8">
    <source>
        <dbReference type="ARBA" id="ARBA00023242"/>
    </source>
</evidence>
<keyword evidence="15" id="KW-1185">Reference proteome</keyword>
<organism evidence="14 15">
    <name type="scientific">Coemansia erecta</name>
    <dbReference type="NCBI Taxonomy" id="147472"/>
    <lineage>
        <taxon>Eukaryota</taxon>
        <taxon>Fungi</taxon>
        <taxon>Fungi incertae sedis</taxon>
        <taxon>Zoopagomycota</taxon>
        <taxon>Kickxellomycotina</taxon>
        <taxon>Kickxellomycetes</taxon>
        <taxon>Kickxellales</taxon>
        <taxon>Kickxellaceae</taxon>
        <taxon>Coemansia</taxon>
    </lineage>
</organism>
<sequence>MGRLVQLELENFKSYRGHQVIGPFTSFTAVVGPNGAGKSNLMDAISFVLGVRSAHLRSTQLKDLVYRGRTVESRNGRVIDEAGDQSTRRAWVKAVYEDDSQRTINFQRTITAAGDSEYRINGRVVSLQTYNQTLEAQSILVKAKNFLVFQGDVEAVASQSPKDLARLIEQISGSWELHGEYSELEKQQDAAAEKSTFAYNKKRAVAAEVQSIVEQKKELELYESKVQLRTKATVEHMLHRLFVAEARIGEIKRDIGTLHDGSVAQASQQHVGLNASLQAQQKAQAQAFKAVNRQERQIKLVEQTMEARQPRIAGLAEKVAHTQRKAKQLEENAAAAEADVARQRSVVDELDSEHTRVSDAQQRFEQEAQASRSSQRVDDATMAEYTQLSEQLRGASMADSRERDALDRQVQLLAEAARRASDRAGGLQGVRDGLAASEHAHASQLQAATSDMRSVEQEMQQARRDAEAAKAEHERLVRVEIEISEKLAGVAKELAQARAEQRETAREARLRETVGALQRVFSGVHGRLAELCRPAQHKYDVAVATVLGRLMDAVVVDRQATALECIAYMKEQRAGQATFLPLDALQPAPVSDALRHAHRGARLATDVLQYDAGIEAAVLHACGGALVCDSVEIARHLSYERRLDAKAAALDGTVIHRSGLITGGTAAGGGQRAQTQRWEAAAVEKLRRARDRLADELHDVARDRRRLSKDDALASRVAGLQTRHRVARETVDALARKVQAVATERAHAEAQLAAAEPGAADAARALQNARREREAVNARVLAAAEPIFAGFCARLGIASLDAFERQLLPATAASDERRLQFTTQLARLDSQRAFERKQLEAVAAQHGQLAQSLQAARAALASLQAELGAEQQLMAASVAQIEALRAELAALRRKYGGACDDVQAARLGVEQGQRELDAMSRELGAKATDLARAMADRAAVLRRCKIEDIPLPLSRGSLQALPLEAGVGAESQAAEAYLSQLSLGDSTQASASMAGSGMDDSDVAVDYTALPRSARDGSAAAVEQEYTDTLARLAAEIDALNPNPHARERLEAARVRLREIEAEHNASRQEARDAKAEFQAVRRRRHDAFMRCYSHLATAIDHAYKALTQSPLFPLGGTAYLALEDPESPYLAGVKYHAMPPLKRFRDMDQLSGGEKTVAALALLFSLQTFRPAPFFVLDEVDAALDLANVAKLAHYLREHARAAPGAAASPEPTAAPDADIEAGAGAEEDGDPDASHYMLRQSTRAKKSDPQQQPTDAAAAASPASADFQFIVISLKQALFERAHSLVGIYRDQPQNSSQVLTIDLEQFPA</sequence>
<dbReference type="InterPro" id="IPR027417">
    <property type="entry name" value="P-loop_NTPase"/>
</dbReference>
<accession>A0A9W8CP34</accession>
<dbReference type="GO" id="GO:0008278">
    <property type="term" value="C:cohesin complex"/>
    <property type="evidence" value="ECO:0007669"/>
    <property type="project" value="InterPro"/>
</dbReference>
<dbReference type="Proteomes" id="UP001149813">
    <property type="component" value="Unassembled WGS sequence"/>
</dbReference>
<keyword evidence="5" id="KW-0132">Cell division</keyword>
<dbReference type="OrthoDB" id="5575062at2759"/>
<dbReference type="InterPro" id="IPR028468">
    <property type="entry name" value="Smc1_ABC"/>
</dbReference>
<dbReference type="InterPro" id="IPR024704">
    <property type="entry name" value="SMC"/>
</dbReference>
<reference evidence="14" key="1">
    <citation type="submission" date="2022-07" db="EMBL/GenBank/DDBJ databases">
        <title>Phylogenomic reconstructions and comparative analyses of Kickxellomycotina fungi.</title>
        <authorList>
            <person name="Reynolds N.K."/>
            <person name="Stajich J.E."/>
            <person name="Barry K."/>
            <person name="Grigoriev I.V."/>
            <person name="Crous P."/>
            <person name="Smith M.E."/>
        </authorList>
    </citation>
    <scope>NUCLEOTIDE SEQUENCE</scope>
    <source>
        <strain evidence="14">NBRC 32514</strain>
    </source>
</reference>
<feature type="region of interest" description="Disordered" evidence="12">
    <location>
        <begin position="1243"/>
        <end position="1262"/>
    </location>
</feature>
<feature type="compositionally biased region" description="Low complexity" evidence="12">
    <location>
        <begin position="1251"/>
        <end position="1262"/>
    </location>
</feature>
<keyword evidence="4" id="KW-0158">Chromosome</keyword>
<evidence type="ECO:0000256" key="4">
    <source>
        <dbReference type="ARBA" id="ARBA00022454"/>
    </source>
</evidence>
<dbReference type="Gene3D" id="1.20.1060.20">
    <property type="match status" value="1"/>
</dbReference>
<evidence type="ECO:0000313" key="15">
    <source>
        <dbReference type="Proteomes" id="UP001149813"/>
    </source>
</evidence>
<evidence type="ECO:0000256" key="10">
    <source>
        <dbReference type="PIRNR" id="PIRNR005719"/>
    </source>
</evidence>
<evidence type="ECO:0000256" key="7">
    <source>
        <dbReference type="ARBA" id="ARBA00023054"/>
    </source>
</evidence>
<feature type="region of interest" description="Disordered" evidence="12">
    <location>
        <begin position="350"/>
        <end position="380"/>
    </location>
</feature>
<comment type="caution">
    <text evidence="14">The sequence shown here is derived from an EMBL/GenBank/DDBJ whole genome shotgun (WGS) entry which is preliminary data.</text>
</comment>
<dbReference type="PANTHER" id="PTHR18937:SF12">
    <property type="entry name" value="STRUCTURAL MAINTENANCE OF CHROMOSOMES PROTEIN"/>
    <property type="match status" value="1"/>
</dbReference>
<evidence type="ECO:0000256" key="2">
    <source>
        <dbReference type="ARBA" id="ARBA00004286"/>
    </source>
</evidence>
<evidence type="ECO:0000256" key="6">
    <source>
        <dbReference type="ARBA" id="ARBA00022776"/>
    </source>
</evidence>
<proteinExistence type="inferred from homology"/>
<keyword evidence="8 10" id="KW-0539">Nucleus</keyword>
<evidence type="ECO:0000256" key="9">
    <source>
        <dbReference type="ARBA" id="ARBA00023306"/>
    </source>
</evidence>